<name>A0ABR2JKB9_9PEZI</name>
<protein>
    <submittedName>
        <fullName evidence="1">Uncharacterized protein</fullName>
    </submittedName>
</protein>
<proteinExistence type="predicted"/>
<keyword evidence="2" id="KW-1185">Reference proteome</keyword>
<organism evidence="1 2">
    <name type="scientific">Apiospora arundinis</name>
    <dbReference type="NCBI Taxonomy" id="335852"/>
    <lineage>
        <taxon>Eukaryota</taxon>
        <taxon>Fungi</taxon>
        <taxon>Dikarya</taxon>
        <taxon>Ascomycota</taxon>
        <taxon>Pezizomycotina</taxon>
        <taxon>Sordariomycetes</taxon>
        <taxon>Xylariomycetidae</taxon>
        <taxon>Amphisphaeriales</taxon>
        <taxon>Apiosporaceae</taxon>
        <taxon>Apiospora</taxon>
    </lineage>
</organism>
<gene>
    <name evidence="1" type="ORF">PGQ11_002663</name>
</gene>
<dbReference type="Proteomes" id="UP001390339">
    <property type="component" value="Unassembled WGS sequence"/>
</dbReference>
<dbReference type="EMBL" id="JAPCWZ010000002">
    <property type="protein sequence ID" value="KAK8877717.1"/>
    <property type="molecule type" value="Genomic_DNA"/>
</dbReference>
<comment type="caution">
    <text evidence="1">The sequence shown here is derived from an EMBL/GenBank/DDBJ whole genome shotgun (WGS) entry which is preliminary data.</text>
</comment>
<evidence type="ECO:0000313" key="2">
    <source>
        <dbReference type="Proteomes" id="UP001390339"/>
    </source>
</evidence>
<reference evidence="1 2" key="1">
    <citation type="journal article" date="2024" name="IMA Fungus">
        <title>Apiospora arundinis, a panoply of carbohydrate-active enzymes and secondary metabolites.</title>
        <authorList>
            <person name="Sorensen T."/>
            <person name="Petersen C."/>
            <person name="Muurmann A.T."/>
            <person name="Christiansen J.V."/>
            <person name="Brundto M.L."/>
            <person name="Overgaard C.K."/>
            <person name="Boysen A.T."/>
            <person name="Wollenberg R.D."/>
            <person name="Larsen T.O."/>
            <person name="Sorensen J.L."/>
            <person name="Nielsen K.L."/>
            <person name="Sondergaard T.E."/>
        </authorList>
    </citation>
    <scope>NUCLEOTIDE SEQUENCE [LARGE SCALE GENOMIC DNA]</scope>
    <source>
        <strain evidence="1 2">AAU 773</strain>
    </source>
</reference>
<accession>A0ABR2JKB9</accession>
<sequence length="422" mass="47314">MSKPVQITIIPAWAAVMRRVWSRKNKSQVIGDPRNSVFYGVTAKANFAIVDTGNSRNSAFVVASRPEDWDSVDSVDTALDTMQFGREGFYGVCLSYAVKLSTLDIDNARTIAFAICLSKSPSLKSRADNVNRKYLKQLPEVHELRSAGLELIERHIGVNLVALANAEHRIIDLHIPLPPPKPKTSIPPQFSTIIESDYLSQSGPILYARLHQQALQTLKKRPYLSHSFDSVICLQKEVSKGEDGRSVFGRPAHLPYSIPYLISIGFACYASGYRTKLSLYLSETGEGELRIQHIYSSRCDYTWATTILDVRDVGTSGNLWCHGMEDSTTNAKSEPITYGYAEIGLHLSGIDMKDIPAYGVDIHVTKVRHAVDLRELKRMAMNKVQGFRKLTEEIDLLFMRPDIPFRILYGSAVLLEVCRYEP</sequence>
<evidence type="ECO:0000313" key="1">
    <source>
        <dbReference type="EMBL" id="KAK8877717.1"/>
    </source>
</evidence>